<evidence type="ECO:0000313" key="2">
    <source>
        <dbReference type="EMBL" id="PNI76768.1"/>
    </source>
</evidence>
<dbReference type="Gene3D" id="2.60.40.10">
    <property type="entry name" value="Immunoglobulins"/>
    <property type="match status" value="1"/>
</dbReference>
<name>A0A2J8NYC0_PANTR</name>
<organism evidence="2 3">
    <name type="scientific">Pan troglodytes</name>
    <name type="common">Chimpanzee</name>
    <dbReference type="NCBI Taxonomy" id="9598"/>
    <lineage>
        <taxon>Eukaryota</taxon>
        <taxon>Metazoa</taxon>
        <taxon>Chordata</taxon>
        <taxon>Craniata</taxon>
        <taxon>Vertebrata</taxon>
        <taxon>Euteleostomi</taxon>
        <taxon>Mammalia</taxon>
        <taxon>Eutheria</taxon>
        <taxon>Euarchontoglires</taxon>
        <taxon>Primates</taxon>
        <taxon>Haplorrhini</taxon>
        <taxon>Catarrhini</taxon>
        <taxon>Hominidae</taxon>
        <taxon>Pan</taxon>
    </lineage>
</organism>
<keyword evidence="1" id="KW-1133">Transmembrane helix</keyword>
<gene>
    <name evidence="2" type="ORF">CK820_G0006933</name>
</gene>
<protein>
    <submittedName>
        <fullName evidence="2">BTNL2 isoform 3</fullName>
    </submittedName>
</protein>
<dbReference type="EMBL" id="NBAG03000221">
    <property type="protein sequence ID" value="PNI76768.1"/>
    <property type="molecule type" value="Genomic_DNA"/>
</dbReference>
<feature type="transmembrane region" description="Helical" evidence="1">
    <location>
        <begin position="6"/>
        <end position="23"/>
    </location>
</feature>
<reference evidence="2 3" key="1">
    <citation type="submission" date="2017-12" db="EMBL/GenBank/DDBJ databases">
        <title>High-resolution comparative analysis of great ape genomes.</title>
        <authorList>
            <person name="Pollen A."/>
            <person name="Hastie A."/>
            <person name="Hormozdiari F."/>
            <person name="Dougherty M."/>
            <person name="Liu R."/>
            <person name="Chaisson M."/>
            <person name="Hoppe E."/>
            <person name="Hill C."/>
            <person name="Pang A."/>
            <person name="Hillier L."/>
            <person name="Baker C."/>
            <person name="Armstrong J."/>
            <person name="Shendure J."/>
            <person name="Paten B."/>
            <person name="Wilson R."/>
            <person name="Chao H."/>
            <person name="Schneider V."/>
            <person name="Ventura M."/>
            <person name="Kronenberg Z."/>
            <person name="Murali S."/>
            <person name="Gordon D."/>
            <person name="Cantsilieris S."/>
            <person name="Munson K."/>
            <person name="Nelson B."/>
            <person name="Raja A."/>
            <person name="Underwood J."/>
            <person name="Diekhans M."/>
            <person name="Fiddes I."/>
            <person name="Haussler D."/>
            <person name="Eichler E."/>
        </authorList>
    </citation>
    <scope>NUCLEOTIDE SEQUENCE [LARGE SCALE GENOMIC DNA]</scope>
    <source>
        <strain evidence="2">Yerkes chimp pedigree #C0471</strain>
    </source>
</reference>
<keyword evidence="1" id="KW-0812">Transmembrane</keyword>
<evidence type="ECO:0000313" key="3">
    <source>
        <dbReference type="Proteomes" id="UP000236370"/>
    </source>
</evidence>
<sequence length="68" mass="7590">MVDFPGYNLSGAVASFLFILLTMKQSEDFRVIGPAHPILARVGEDALLTCQLLPKRTTMHMEVRETPD</sequence>
<comment type="caution">
    <text evidence="2">The sequence shown here is derived from an EMBL/GenBank/DDBJ whole genome shotgun (WGS) entry which is preliminary data.</text>
</comment>
<dbReference type="Proteomes" id="UP000236370">
    <property type="component" value="Unassembled WGS sequence"/>
</dbReference>
<accession>A0A2J8NYC0</accession>
<dbReference type="InterPro" id="IPR013783">
    <property type="entry name" value="Ig-like_fold"/>
</dbReference>
<proteinExistence type="predicted"/>
<keyword evidence="1" id="KW-0472">Membrane</keyword>
<evidence type="ECO:0000256" key="1">
    <source>
        <dbReference type="SAM" id="Phobius"/>
    </source>
</evidence>
<dbReference type="AlphaFoldDB" id="A0A2J8NYC0"/>